<feature type="compositionally biased region" description="Polar residues" evidence="1">
    <location>
        <begin position="284"/>
        <end position="298"/>
    </location>
</feature>
<dbReference type="GeneID" id="25568972"/>
<keyword evidence="3" id="KW-1185">Reference proteome</keyword>
<evidence type="ECO:0000313" key="3">
    <source>
        <dbReference type="Proteomes" id="UP000054408"/>
    </source>
</evidence>
<feature type="region of interest" description="Disordered" evidence="1">
    <location>
        <begin position="257"/>
        <end position="303"/>
    </location>
</feature>
<gene>
    <name evidence="2" type="ORF">AMSG_10855</name>
</gene>
<feature type="region of interest" description="Disordered" evidence="1">
    <location>
        <begin position="323"/>
        <end position="342"/>
    </location>
</feature>
<evidence type="ECO:0000256" key="1">
    <source>
        <dbReference type="SAM" id="MobiDB-lite"/>
    </source>
</evidence>
<evidence type="ECO:0000313" key="2">
    <source>
        <dbReference type="EMBL" id="KNC55226.1"/>
    </source>
</evidence>
<sequence length="375" mass="38286">MSAESAAETNRLPHHVVGFEVDEGLSVLSSVHMIHNVLYIEGMFPDELLARAEAAGSALLARPQLAPHFKACNEATACAVAELAAQGIIAQSDIPEKVAARVTSARAAAAAMSAAAATAKAAAAPSRLANDGQLAPADSKSSSDFIAARVQAELRARGVPGGSPVAAPTAPVVADSSRAKRRGLTVDVPQRPSAGAGDGAGSAGISPAAGDAHLDDIVVGETGLPWLAVDHARQNQPRSETAAGLRASPSSFMSKVRALVAQSPSSTRKSAKKATRSGRVTPFRSLSQQSSARNSPIHSPSAMMGSARRTLFQDGLSTLALHPSTSTPNLRFPGSASSATDGGEAVLSASISDAEIDAELADMEQQFLLLPTPML</sequence>
<feature type="compositionally biased region" description="Low complexity" evidence="1">
    <location>
        <begin position="162"/>
        <end position="176"/>
    </location>
</feature>
<proteinExistence type="predicted"/>
<name>A0A0L0DT61_THETB</name>
<dbReference type="AlphaFoldDB" id="A0A0L0DT61"/>
<feature type="region of interest" description="Disordered" evidence="1">
    <location>
        <begin position="158"/>
        <end position="208"/>
    </location>
</feature>
<organism evidence="2 3">
    <name type="scientific">Thecamonas trahens ATCC 50062</name>
    <dbReference type="NCBI Taxonomy" id="461836"/>
    <lineage>
        <taxon>Eukaryota</taxon>
        <taxon>Apusozoa</taxon>
        <taxon>Apusomonadida</taxon>
        <taxon>Apusomonadidae</taxon>
        <taxon>Thecamonas</taxon>
    </lineage>
</organism>
<dbReference type="RefSeq" id="XP_013753156.1">
    <property type="nucleotide sequence ID" value="XM_013897702.1"/>
</dbReference>
<feature type="compositionally biased region" description="Polar residues" evidence="1">
    <location>
        <begin position="323"/>
        <end position="340"/>
    </location>
</feature>
<protein>
    <submittedName>
        <fullName evidence="2">Uncharacterized protein</fullName>
    </submittedName>
</protein>
<dbReference type="Proteomes" id="UP000054408">
    <property type="component" value="Unassembled WGS sequence"/>
</dbReference>
<dbReference type="EMBL" id="GL349497">
    <property type="protein sequence ID" value="KNC55226.1"/>
    <property type="molecule type" value="Genomic_DNA"/>
</dbReference>
<reference evidence="2 3" key="1">
    <citation type="submission" date="2010-05" db="EMBL/GenBank/DDBJ databases">
        <title>The Genome Sequence of Thecamonas trahens ATCC 50062.</title>
        <authorList>
            <consortium name="The Broad Institute Genome Sequencing Platform"/>
            <person name="Russ C."/>
            <person name="Cuomo C."/>
            <person name="Shea T."/>
            <person name="Young S.K."/>
            <person name="Zeng Q."/>
            <person name="Koehrsen M."/>
            <person name="Haas B."/>
            <person name="Borodovsky M."/>
            <person name="Guigo R."/>
            <person name="Alvarado L."/>
            <person name="Berlin A."/>
            <person name="Bochicchio J."/>
            <person name="Borenstein D."/>
            <person name="Chapman S."/>
            <person name="Chen Z."/>
            <person name="Freedman E."/>
            <person name="Gellesch M."/>
            <person name="Goldberg J."/>
            <person name="Griggs A."/>
            <person name="Gujja S."/>
            <person name="Heilman E."/>
            <person name="Heiman D."/>
            <person name="Hepburn T."/>
            <person name="Howarth C."/>
            <person name="Jen D."/>
            <person name="Larson L."/>
            <person name="Mehta T."/>
            <person name="Park D."/>
            <person name="Pearson M."/>
            <person name="Roberts A."/>
            <person name="Saif S."/>
            <person name="Shenoy N."/>
            <person name="Sisk P."/>
            <person name="Stolte C."/>
            <person name="Sykes S."/>
            <person name="Thomson T."/>
            <person name="Walk T."/>
            <person name="White J."/>
            <person name="Yandava C."/>
            <person name="Burger G."/>
            <person name="Gray M.W."/>
            <person name="Holland P.W.H."/>
            <person name="King N."/>
            <person name="Lang F.B.F."/>
            <person name="Roger A.J."/>
            <person name="Ruiz-Trillo I."/>
            <person name="Lander E."/>
            <person name="Nusbaum C."/>
        </authorList>
    </citation>
    <scope>NUCLEOTIDE SEQUENCE [LARGE SCALE GENOMIC DNA]</scope>
    <source>
        <strain evidence="2 3">ATCC 50062</strain>
    </source>
</reference>
<accession>A0A0L0DT61</accession>